<dbReference type="Proteomes" id="UP000269076">
    <property type="component" value="Chromosome"/>
</dbReference>
<dbReference type="EMBL" id="CP033928">
    <property type="protein sequence ID" value="AZA61389.1"/>
    <property type="molecule type" value="Genomic_DNA"/>
</dbReference>
<dbReference type="RefSeq" id="WP_123886168.1">
    <property type="nucleotide sequence ID" value="NZ_CP033928.1"/>
</dbReference>
<evidence type="ECO:0000313" key="3">
    <source>
        <dbReference type="Proteomes" id="UP000269076"/>
    </source>
</evidence>
<sequence>MRTVCKKYLILIALLQIIFTFSQQNFSGKIVDEDRNSMNVVLVFNSTKNIKTYSNISGYYSIEVILSELQTAFAEYSKLNKLGD</sequence>
<accession>A0A3G6N908</accession>
<evidence type="ECO:0008006" key="4">
    <source>
        <dbReference type="Google" id="ProtNLM"/>
    </source>
</evidence>
<gene>
    <name evidence="2" type="ORF">EG340_10200</name>
</gene>
<proteinExistence type="predicted"/>
<name>A0A3G6N908_9FLAO</name>
<feature type="signal peptide" evidence="1">
    <location>
        <begin position="1"/>
        <end position="22"/>
    </location>
</feature>
<protein>
    <recommendedName>
        <fullName evidence="4">Carboxypeptidase-like regulatory domain-containing protein</fullName>
    </recommendedName>
</protein>
<keyword evidence="1" id="KW-0732">Signal</keyword>
<reference evidence="2 3" key="1">
    <citation type="submission" date="2018-11" db="EMBL/GenBank/DDBJ databases">
        <title>Proposal to divide the Flavobacteriaceae and reorganize its genera based on Amino Acid Identity values calculated from whole genome sequences.</title>
        <authorList>
            <person name="Nicholson A.C."/>
            <person name="Gulvik C.A."/>
            <person name="Whitney A.M."/>
            <person name="Humrighouse B.W."/>
            <person name="Bell M."/>
            <person name="Holmes B."/>
            <person name="Steigerwalt A."/>
            <person name="Villarma A."/>
            <person name="Sheth M."/>
            <person name="Batra D."/>
            <person name="Pryor J."/>
            <person name="Bernardet J.-F."/>
            <person name="Hugo C."/>
            <person name="Kampfer P."/>
            <person name="Newman J."/>
            <person name="Mcquiston J.R."/>
        </authorList>
    </citation>
    <scope>NUCLEOTIDE SEQUENCE [LARGE SCALE GENOMIC DNA]</scope>
    <source>
        <strain evidence="2 3">G0211</strain>
    </source>
</reference>
<feature type="chain" id="PRO_5018026371" description="Carboxypeptidase-like regulatory domain-containing protein" evidence="1">
    <location>
        <begin position="23"/>
        <end position="84"/>
    </location>
</feature>
<organism evidence="2 3">
    <name type="scientific">Chryseobacterium indoltheticum</name>
    <dbReference type="NCBI Taxonomy" id="254"/>
    <lineage>
        <taxon>Bacteria</taxon>
        <taxon>Pseudomonadati</taxon>
        <taxon>Bacteroidota</taxon>
        <taxon>Flavobacteriia</taxon>
        <taxon>Flavobacteriales</taxon>
        <taxon>Weeksellaceae</taxon>
        <taxon>Chryseobacterium group</taxon>
        <taxon>Chryseobacterium</taxon>
    </lineage>
</organism>
<evidence type="ECO:0000313" key="2">
    <source>
        <dbReference type="EMBL" id="AZA61389.1"/>
    </source>
</evidence>
<dbReference type="AlphaFoldDB" id="A0A3G6N908"/>
<evidence type="ECO:0000256" key="1">
    <source>
        <dbReference type="SAM" id="SignalP"/>
    </source>
</evidence>